<sequence>MRSDVYDLTSSWPPVLGGAGRENSGRGVPRSGGGRGALHGAATGAPGLATAPAGNPGVLQTPDTRNAPLTPRDQSHNNFALVHTPGFPLREAPRGKLAHFAMFFSNPLSYRSFSTAMYAL</sequence>
<protein>
    <submittedName>
        <fullName evidence="2">Uncharacterized protein</fullName>
    </submittedName>
</protein>
<feature type="compositionally biased region" description="Low complexity" evidence="1">
    <location>
        <begin position="38"/>
        <end position="54"/>
    </location>
</feature>
<organism evidence="2 3">
    <name type="scientific">Penicillium polonicum</name>
    <dbReference type="NCBI Taxonomy" id="60169"/>
    <lineage>
        <taxon>Eukaryota</taxon>
        <taxon>Fungi</taxon>
        <taxon>Dikarya</taxon>
        <taxon>Ascomycota</taxon>
        <taxon>Pezizomycotina</taxon>
        <taxon>Eurotiomycetes</taxon>
        <taxon>Eurotiomycetidae</taxon>
        <taxon>Eurotiales</taxon>
        <taxon>Aspergillaceae</taxon>
        <taxon>Penicillium</taxon>
    </lineage>
</organism>
<proteinExistence type="predicted"/>
<evidence type="ECO:0000313" key="2">
    <source>
        <dbReference type="EMBL" id="OQD65097.1"/>
    </source>
</evidence>
<name>A0A1V6NKL9_PENPO</name>
<dbReference type="OrthoDB" id="10630353at2759"/>
<comment type="caution">
    <text evidence="2">The sequence shown here is derived from an EMBL/GenBank/DDBJ whole genome shotgun (WGS) entry which is preliminary data.</text>
</comment>
<gene>
    <name evidence="2" type="ORF">PENPOL_c006G06805</name>
</gene>
<keyword evidence="3" id="KW-1185">Reference proteome</keyword>
<reference evidence="3" key="1">
    <citation type="journal article" date="2017" name="Nat. Microbiol.">
        <title>Global analysis of biosynthetic gene clusters reveals vast potential of secondary metabolite production in Penicillium species.</title>
        <authorList>
            <person name="Nielsen J.C."/>
            <person name="Grijseels S."/>
            <person name="Prigent S."/>
            <person name="Ji B."/>
            <person name="Dainat J."/>
            <person name="Nielsen K.F."/>
            <person name="Frisvad J.C."/>
            <person name="Workman M."/>
            <person name="Nielsen J."/>
        </authorList>
    </citation>
    <scope>NUCLEOTIDE SEQUENCE [LARGE SCALE GENOMIC DNA]</scope>
    <source>
        <strain evidence="3">IBT 4502</strain>
    </source>
</reference>
<dbReference type="EMBL" id="MDYM01000006">
    <property type="protein sequence ID" value="OQD65097.1"/>
    <property type="molecule type" value="Genomic_DNA"/>
</dbReference>
<dbReference type="AlphaFoldDB" id="A0A1V6NKL9"/>
<dbReference type="Proteomes" id="UP000191408">
    <property type="component" value="Unassembled WGS sequence"/>
</dbReference>
<accession>A0A1V6NKL9</accession>
<feature type="region of interest" description="Disordered" evidence="1">
    <location>
        <begin position="1"/>
        <end position="77"/>
    </location>
</feature>
<evidence type="ECO:0000313" key="3">
    <source>
        <dbReference type="Proteomes" id="UP000191408"/>
    </source>
</evidence>
<evidence type="ECO:0000256" key="1">
    <source>
        <dbReference type="SAM" id="MobiDB-lite"/>
    </source>
</evidence>